<evidence type="ECO:0000313" key="2">
    <source>
        <dbReference type="Proteomes" id="UP000011511"/>
    </source>
</evidence>
<organism evidence="1 2">
    <name type="scientific">Natrinema altunense (strain JCM 12890 / CGMCC 1.3731 / AJ2)</name>
    <dbReference type="NCBI Taxonomy" id="1227494"/>
    <lineage>
        <taxon>Archaea</taxon>
        <taxon>Methanobacteriati</taxon>
        <taxon>Methanobacteriota</taxon>
        <taxon>Stenosarchaea group</taxon>
        <taxon>Halobacteria</taxon>
        <taxon>Halobacteriales</taxon>
        <taxon>Natrialbaceae</taxon>
        <taxon>Natrinema</taxon>
    </lineage>
</organism>
<sequence length="69" mass="7825">MGLRDDLERFREVGEQRREDLADFIQYGDLGQSRPGEIKIPVKIVSLPEFEYDQRDQGGVGQGEDGTPD</sequence>
<dbReference type="Proteomes" id="UP000011511">
    <property type="component" value="Unassembled WGS sequence"/>
</dbReference>
<name>L9ZRJ4_NATA2</name>
<dbReference type="InterPro" id="IPR006698">
    <property type="entry name" value="UPF0229"/>
</dbReference>
<dbReference type="RefSeq" id="WP_007108418.1">
    <property type="nucleotide sequence ID" value="NZ_AOIK01000015.1"/>
</dbReference>
<dbReference type="EMBL" id="AOIK01000015">
    <property type="protein sequence ID" value="ELY88969.1"/>
    <property type="molecule type" value="Genomic_DNA"/>
</dbReference>
<evidence type="ECO:0000313" key="1">
    <source>
        <dbReference type="EMBL" id="ELY88969.1"/>
    </source>
</evidence>
<proteinExistence type="predicted"/>
<dbReference type="Pfam" id="PF04285">
    <property type="entry name" value="DUF444"/>
    <property type="match status" value="1"/>
</dbReference>
<gene>
    <name evidence="1" type="ORF">C485_05306</name>
</gene>
<keyword evidence="2" id="KW-1185">Reference proteome</keyword>
<accession>L9ZRJ4</accession>
<protein>
    <submittedName>
        <fullName evidence="1">Uncharacterized protein</fullName>
    </submittedName>
</protein>
<comment type="caution">
    <text evidence="1">The sequence shown here is derived from an EMBL/GenBank/DDBJ whole genome shotgun (WGS) entry which is preliminary data.</text>
</comment>
<reference evidence="1 2" key="1">
    <citation type="journal article" date="2014" name="PLoS Genet.">
        <title>Phylogenetically driven sequencing of extremely halophilic archaea reveals strategies for static and dynamic osmo-response.</title>
        <authorList>
            <person name="Becker E.A."/>
            <person name="Seitzer P.M."/>
            <person name="Tritt A."/>
            <person name="Larsen D."/>
            <person name="Krusor M."/>
            <person name="Yao A.I."/>
            <person name="Wu D."/>
            <person name="Madern D."/>
            <person name="Eisen J.A."/>
            <person name="Darling A.E."/>
            <person name="Facciotti M.T."/>
        </authorList>
    </citation>
    <scope>NUCLEOTIDE SEQUENCE [LARGE SCALE GENOMIC DNA]</scope>
    <source>
        <strain evidence="1 2">JCM 12890</strain>
    </source>
</reference>
<dbReference type="AlphaFoldDB" id="L9ZRJ4"/>
<feature type="non-terminal residue" evidence="1">
    <location>
        <position position="69"/>
    </location>
</feature>